<dbReference type="PANTHER" id="PTHR35810:SF1">
    <property type="entry name" value="CYTOPLASMIC PROTEIN"/>
    <property type="match status" value="1"/>
</dbReference>
<proteinExistence type="predicted"/>
<dbReference type="Pfam" id="PF13310">
    <property type="entry name" value="Virulence_RhuM"/>
    <property type="match status" value="1"/>
</dbReference>
<dbReference type="InterPro" id="IPR011204">
    <property type="entry name" value="Virulence_RhuM-like"/>
</dbReference>
<dbReference type="HOGENOM" id="CLU_048266_2_0_9"/>
<sequence length="153" mass="17866">MNKMHWAVHRNTEAELIVERANAEKEHIGLTIWESEPDGKIVKADISVAKNYLSDKEMSYLERIVSLYLDYAELQAERRIPMSMEDWAKRLDGFLEFNGNEVLMGPGKVSAEQAKLHAETEFEKYRIVQDRLFISDYDKYLLELEHQADENDA</sequence>
<gene>
    <name evidence="1" type="ORF">HMPREF9469_01179</name>
</gene>
<dbReference type="AlphaFoldDB" id="G5HEL7"/>
<dbReference type="eggNOG" id="COG3943">
    <property type="taxonomic scope" value="Bacteria"/>
</dbReference>
<protein>
    <recommendedName>
        <fullName evidence="3">Virulence protein</fullName>
    </recommendedName>
</protein>
<accession>G5HEL7</accession>
<reference evidence="1 2" key="1">
    <citation type="submission" date="2011-08" db="EMBL/GenBank/DDBJ databases">
        <title>The Genome Sequence of Clostridium citroniae WAL-17108.</title>
        <authorList>
            <consortium name="The Broad Institute Genome Sequencing Platform"/>
            <person name="Earl A."/>
            <person name="Ward D."/>
            <person name="Feldgarden M."/>
            <person name="Gevers D."/>
            <person name="Finegold S.M."/>
            <person name="Summanen P.H."/>
            <person name="Molitoris D.R."/>
            <person name="Vaisanen M.L."/>
            <person name="Daigneault M."/>
            <person name="Allen-Vercoe E."/>
            <person name="Young S.K."/>
            <person name="Zeng Q."/>
            <person name="Gargeya S."/>
            <person name="Fitzgerald M."/>
            <person name="Haas B."/>
            <person name="Abouelleil A."/>
            <person name="Alvarado L."/>
            <person name="Arachchi H.M."/>
            <person name="Berlin A."/>
            <person name="Brown A."/>
            <person name="Chapman S.B."/>
            <person name="Chen Z."/>
            <person name="Dunbar C."/>
            <person name="Freedman E."/>
            <person name="Gearin G."/>
            <person name="Gellesch M."/>
            <person name="Goldberg J."/>
            <person name="Griggs A."/>
            <person name="Gujja S."/>
            <person name="Heiman D."/>
            <person name="Howarth C."/>
            <person name="Larson L."/>
            <person name="Lui A."/>
            <person name="MacDonald P.J.P."/>
            <person name="Montmayeur A."/>
            <person name="Murphy C."/>
            <person name="Neiman D."/>
            <person name="Pearson M."/>
            <person name="Priest M."/>
            <person name="Roberts A."/>
            <person name="Saif S."/>
            <person name="Shea T."/>
            <person name="Shenoy N."/>
            <person name="Sisk P."/>
            <person name="Stolte C."/>
            <person name="Sykes S."/>
            <person name="Wortman J."/>
            <person name="Nusbaum C."/>
            <person name="Birren B."/>
        </authorList>
    </citation>
    <scope>NUCLEOTIDE SEQUENCE [LARGE SCALE GENOMIC DNA]</scope>
    <source>
        <strain evidence="1 2">WAL-17108</strain>
    </source>
</reference>
<comment type="caution">
    <text evidence="1">The sequence shown here is derived from an EMBL/GenBank/DDBJ whole genome shotgun (WGS) entry which is preliminary data.</text>
</comment>
<dbReference type="PANTHER" id="PTHR35810">
    <property type="entry name" value="CYTOPLASMIC PROTEIN-RELATED"/>
    <property type="match status" value="1"/>
</dbReference>
<evidence type="ECO:0008006" key="3">
    <source>
        <dbReference type="Google" id="ProtNLM"/>
    </source>
</evidence>
<name>G5HEL7_9FIRM</name>
<evidence type="ECO:0000313" key="2">
    <source>
        <dbReference type="Proteomes" id="UP000003763"/>
    </source>
</evidence>
<evidence type="ECO:0000313" key="1">
    <source>
        <dbReference type="EMBL" id="EHF00265.1"/>
    </source>
</evidence>
<dbReference type="EMBL" id="ADLJ01000007">
    <property type="protein sequence ID" value="EHF00265.1"/>
    <property type="molecule type" value="Genomic_DNA"/>
</dbReference>
<dbReference type="PATRIC" id="fig|742733.3.peg.1212"/>
<organism evidence="1 2">
    <name type="scientific">[Clostridium] citroniae WAL-17108</name>
    <dbReference type="NCBI Taxonomy" id="742733"/>
    <lineage>
        <taxon>Bacteria</taxon>
        <taxon>Bacillati</taxon>
        <taxon>Bacillota</taxon>
        <taxon>Clostridia</taxon>
        <taxon>Lachnospirales</taxon>
        <taxon>Lachnospiraceae</taxon>
        <taxon>Enterocloster</taxon>
    </lineage>
</organism>
<dbReference type="Proteomes" id="UP000003763">
    <property type="component" value="Unassembled WGS sequence"/>
</dbReference>